<dbReference type="Proteomes" id="UP000076552">
    <property type="component" value="Unassembled WGS sequence"/>
</dbReference>
<keyword evidence="1" id="KW-0040">ANK repeat</keyword>
<dbReference type="AlphaFoldDB" id="A0A161VYM5"/>
<dbReference type="PANTHER" id="PTHR11673">
    <property type="entry name" value="TRANSLATION INITIATION FACTOR 5A FAMILY MEMBER"/>
    <property type="match status" value="1"/>
</dbReference>
<dbReference type="SMART" id="SM00248">
    <property type="entry name" value="ANK"/>
    <property type="match status" value="2"/>
</dbReference>
<feature type="region of interest" description="Disordered" evidence="2">
    <location>
        <begin position="1"/>
        <end position="30"/>
    </location>
</feature>
<dbReference type="GO" id="GO:0045901">
    <property type="term" value="P:positive regulation of translational elongation"/>
    <property type="evidence" value="ECO:0007669"/>
    <property type="project" value="InterPro"/>
</dbReference>
<dbReference type="Gene3D" id="2.30.30.30">
    <property type="match status" value="1"/>
</dbReference>
<dbReference type="GO" id="GO:0043022">
    <property type="term" value="F:ribosome binding"/>
    <property type="evidence" value="ECO:0007669"/>
    <property type="project" value="InterPro"/>
</dbReference>
<dbReference type="Gene3D" id="1.25.40.20">
    <property type="entry name" value="Ankyrin repeat-containing domain"/>
    <property type="match status" value="2"/>
</dbReference>
<dbReference type="EMBL" id="LFIV01000001">
    <property type="protein sequence ID" value="KZL78705.1"/>
    <property type="molecule type" value="Genomic_DNA"/>
</dbReference>
<protein>
    <submittedName>
        <fullName evidence="5">Woronin body major protein</fullName>
    </submittedName>
</protein>
<comment type="caution">
    <text evidence="5">The sequence shown here is derived from an EMBL/GenBank/DDBJ whole genome shotgun (WGS) entry which is preliminary data.</text>
</comment>
<evidence type="ECO:0000256" key="2">
    <source>
        <dbReference type="SAM" id="MobiDB-lite"/>
    </source>
</evidence>
<dbReference type="SUPFAM" id="SSF50104">
    <property type="entry name" value="Translation proteins SH3-like domain"/>
    <property type="match status" value="1"/>
</dbReference>
<proteinExistence type="predicted"/>
<gene>
    <name evidence="5" type="ORF">CT0861_11427</name>
</gene>
<feature type="domain" description="Translation initiation factor 5A-like N-terminal" evidence="4">
    <location>
        <begin position="39"/>
        <end position="94"/>
    </location>
</feature>
<evidence type="ECO:0000256" key="1">
    <source>
        <dbReference type="PROSITE-ProRule" id="PRU00023"/>
    </source>
</evidence>
<keyword evidence="6" id="KW-1185">Reference proteome</keyword>
<dbReference type="GO" id="GO:0003723">
    <property type="term" value="F:RNA binding"/>
    <property type="evidence" value="ECO:0007669"/>
    <property type="project" value="InterPro"/>
</dbReference>
<feature type="domain" description="Translation initiation factor 5A C-terminal" evidence="3">
    <location>
        <begin position="111"/>
        <end position="169"/>
    </location>
</feature>
<dbReference type="SUPFAM" id="SSF48403">
    <property type="entry name" value="Ankyrin repeat"/>
    <property type="match status" value="1"/>
</dbReference>
<dbReference type="GO" id="GO:0045905">
    <property type="term" value="P:positive regulation of translational termination"/>
    <property type="evidence" value="ECO:0007669"/>
    <property type="project" value="InterPro"/>
</dbReference>
<dbReference type="InterPro" id="IPR001884">
    <property type="entry name" value="IF5A-like"/>
</dbReference>
<dbReference type="Pfam" id="PF01287">
    <property type="entry name" value="eIF-5a"/>
    <property type="match status" value="1"/>
</dbReference>
<dbReference type="PROSITE" id="PS50088">
    <property type="entry name" value="ANK_REPEAT"/>
    <property type="match status" value="1"/>
</dbReference>
<accession>A0A161VYM5</accession>
<dbReference type="SUPFAM" id="SSF50249">
    <property type="entry name" value="Nucleic acid-binding proteins"/>
    <property type="match status" value="1"/>
</dbReference>
<evidence type="ECO:0000313" key="6">
    <source>
        <dbReference type="Proteomes" id="UP000076552"/>
    </source>
</evidence>
<feature type="repeat" description="ANK" evidence="1">
    <location>
        <begin position="224"/>
        <end position="256"/>
    </location>
</feature>
<dbReference type="GO" id="GO:0003746">
    <property type="term" value="F:translation elongation factor activity"/>
    <property type="evidence" value="ECO:0007669"/>
    <property type="project" value="InterPro"/>
</dbReference>
<dbReference type="InterPro" id="IPR036770">
    <property type="entry name" value="Ankyrin_rpt-contain_sf"/>
</dbReference>
<dbReference type="Pfam" id="PF12796">
    <property type="entry name" value="Ank_2"/>
    <property type="match status" value="1"/>
</dbReference>
<dbReference type="Gene3D" id="2.40.50.140">
    <property type="entry name" value="Nucleic acid-binding proteins"/>
    <property type="match status" value="1"/>
</dbReference>
<sequence>MEDKSDRAATDSSQNFEGGGHFTTKLRDGNPVQADPLPTLTVPCHHIRLGDFLILQGRPCQVIKISTSAATGQYRYLGVDLFTKKLHEAVSVTSYPAPSAVVQTMLSPVFKQYRVVDLADGHVTAMTEAGDVKQRLPVIDQSNVWSRLKQAFESGRGSVRVIVLSTMENGDLAVDVKVIYGSSLAERQPGQPGFDLHALARDGDLWMLQDALETKPNINKLDSYGRSALFYAVENRHIKTVFALLDAEANLNIVDSSGKTALDLAVRLAGSDRDMVAVAEMFLRRGALPMEAINPQVLGLLSASARGDSAIVAHILRQNPPINDTDRLGYTALHEAACFGRIKQTSQRESPLEMTGFYMRWSKGASIVASWATIGRILQTSAKIT</sequence>
<evidence type="ECO:0000313" key="5">
    <source>
        <dbReference type="EMBL" id="KZL78705.1"/>
    </source>
</evidence>
<dbReference type="STRING" id="708197.A0A161VYM5"/>
<dbReference type="InterPro" id="IPR020189">
    <property type="entry name" value="IF5A_C"/>
</dbReference>
<dbReference type="InterPro" id="IPR002110">
    <property type="entry name" value="Ankyrin_rpt"/>
</dbReference>
<dbReference type="InterPro" id="IPR048670">
    <property type="entry name" value="IF5A-like_N"/>
</dbReference>
<dbReference type="Pfam" id="PF21485">
    <property type="entry name" value="IF5A-like_N"/>
    <property type="match status" value="1"/>
</dbReference>
<dbReference type="InterPro" id="IPR012340">
    <property type="entry name" value="NA-bd_OB-fold"/>
</dbReference>
<reference evidence="5 6" key="1">
    <citation type="submission" date="2015-06" db="EMBL/GenBank/DDBJ databases">
        <title>Survival trade-offs in plant roots during colonization by closely related pathogenic and mutualistic fungi.</title>
        <authorList>
            <person name="Hacquard S."/>
            <person name="Kracher B."/>
            <person name="Hiruma K."/>
            <person name="Weinman A."/>
            <person name="Muench P."/>
            <person name="Garrido Oter R."/>
            <person name="Ver Loren van Themaat E."/>
            <person name="Dallerey J.-F."/>
            <person name="Damm U."/>
            <person name="Henrissat B."/>
            <person name="Lespinet O."/>
            <person name="Thon M."/>
            <person name="Kemen E."/>
            <person name="McHardy A.C."/>
            <person name="Schulze-Lefert P."/>
            <person name="O'Connell R.J."/>
        </authorList>
    </citation>
    <scope>NUCLEOTIDE SEQUENCE [LARGE SCALE GENOMIC DNA]</scope>
    <source>
        <strain evidence="5 6">0861</strain>
    </source>
</reference>
<dbReference type="InterPro" id="IPR014722">
    <property type="entry name" value="Rib_uL2_dom2"/>
</dbReference>
<dbReference type="InterPro" id="IPR008991">
    <property type="entry name" value="Translation_prot_SH3-like_sf"/>
</dbReference>
<organism evidence="5 6">
    <name type="scientific">Colletotrichum tofieldiae</name>
    <dbReference type="NCBI Taxonomy" id="708197"/>
    <lineage>
        <taxon>Eukaryota</taxon>
        <taxon>Fungi</taxon>
        <taxon>Dikarya</taxon>
        <taxon>Ascomycota</taxon>
        <taxon>Pezizomycotina</taxon>
        <taxon>Sordariomycetes</taxon>
        <taxon>Hypocreomycetidae</taxon>
        <taxon>Glomerellales</taxon>
        <taxon>Glomerellaceae</taxon>
        <taxon>Colletotrichum</taxon>
        <taxon>Colletotrichum spaethianum species complex</taxon>
    </lineage>
</organism>
<evidence type="ECO:0000259" key="4">
    <source>
        <dbReference type="Pfam" id="PF21485"/>
    </source>
</evidence>
<evidence type="ECO:0000259" key="3">
    <source>
        <dbReference type="Pfam" id="PF01287"/>
    </source>
</evidence>
<name>A0A161VYM5_9PEZI</name>